<dbReference type="Proteomes" id="UP001255856">
    <property type="component" value="Unassembled WGS sequence"/>
</dbReference>
<protein>
    <recommendedName>
        <fullName evidence="7">C3H1-type domain-containing protein</fullName>
    </recommendedName>
</protein>
<dbReference type="SMART" id="SM00356">
    <property type="entry name" value="ZnF_C3H1"/>
    <property type="match status" value="2"/>
</dbReference>
<dbReference type="InterPro" id="IPR050974">
    <property type="entry name" value="Plant_ZF_CCCH"/>
</dbReference>
<keyword evidence="3 5" id="KW-0862">Zinc</keyword>
<dbReference type="InterPro" id="IPR000571">
    <property type="entry name" value="Znf_CCCH"/>
</dbReference>
<dbReference type="GO" id="GO:0003729">
    <property type="term" value="F:mRNA binding"/>
    <property type="evidence" value="ECO:0007669"/>
    <property type="project" value="UniProtKB-ARBA"/>
</dbReference>
<keyword evidence="1 5" id="KW-0479">Metal-binding</keyword>
<feature type="zinc finger region" description="C3H1-type" evidence="5">
    <location>
        <begin position="92"/>
        <end position="120"/>
    </location>
</feature>
<sequence length="313" mass="32822">MHIPGPRPAVLPRSQSQAGLRVVPAQRGCEHGSRTGSTEPKPVPAEAEDAAATPATPREETGTCAYGSRCKFSHPMDKLPELRFNSLHLPLRPGEPVCSFYARHWRCSFGATCKFHHPEPPFPASQPSPFAAAAMAPVLPGPAPARVVPGPVAQSVGSYESSEGLRDEQARHMPPSPFDRNNSMLLSARSLKINARIALQAQSSSGSTVFVPTPSQCAPQPIMVFRGSNSSLQSSGMVGSSFFVSGLVGLTEEERGSLGGSLAGSLAGSRAPSRGASRTSSPASVSGTPPSHVVNRTLLMPRVFSVKNRSVAA</sequence>
<keyword evidence="9" id="KW-1185">Reference proteome</keyword>
<evidence type="ECO:0000256" key="4">
    <source>
        <dbReference type="ARBA" id="ARBA00023125"/>
    </source>
</evidence>
<evidence type="ECO:0000256" key="6">
    <source>
        <dbReference type="SAM" id="MobiDB-lite"/>
    </source>
</evidence>
<evidence type="ECO:0000259" key="7">
    <source>
        <dbReference type="PROSITE" id="PS50103"/>
    </source>
</evidence>
<keyword evidence="4" id="KW-0238">DNA-binding</keyword>
<feature type="zinc finger region" description="C3H1-type" evidence="5">
    <location>
        <begin position="50"/>
        <end position="77"/>
    </location>
</feature>
<evidence type="ECO:0000256" key="2">
    <source>
        <dbReference type="ARBA" id="ARBA00022771"/>
    </source>
</evidence>
<dbReference type="AlphaFoldDB" id="A0AAD9MJ83"/>
<feature type="compositionally biased region" description="Low complexity" evidence="6">
    <location>
        <begin position="263"/>
        <end position="284"/>
    </location>
</feature>
<organism evidence="8 9">
    <name type="scientific">Prototheca wickerhamii</name>
    <dbReference type="NCBI Taxonomy" id="3111"/>
    <lineage>
        <taxon>Eukaryota</taxon>
        <taxon>Viridiplantae</taxon>
        <taxon>Chlorophyta</taxon>
        <taxon>core chlorophytes</taxon>
        <taxon>Trebouxiophyceae</taxon>
        <taxon>Chlorellales</taxon>
        <taxon>Chlorellaceae</taxon>
        <taxon>Prototheca</taxon>
    </lineage>
</organism>
<dbReference type="PANTHER" id="PTHR12506:SF82">
    <property type="entry name" value="ZINC FINGER CCCH DOMAIN-CONTAINING PROTEIN 64-RELATED"/>
    <property type="match status" value="1"/>
</dbReference>
<gene>
    <name evidence="8" type="ORF">QBZ16_001896</name>
</gene>
<feature type="domain" description="C3H1-type" evidence="7">
    <location>
        <begin position="92"/>
        <end position="120"/>
    </location>
</feature>
<feature type="region of interest" description="Disordered" evidence="6">
    <location>
        <begin position="258"/>
        <end position="292"/>
    </location>
</feature>
<dbReference type="Gene3D" id="4.10.1000.10">
    <property type="entry name" value="Zinc finger, CCCH-type"/>
    <property type="match status" value="1"/>
</dbReference>
<evidence type="ECO:0000313" key="8">
    <source>
        <dbReference type="EMBL" id="KAK2079502.1"/>
    </source>
</evidence>
<dbReference type="EMBL" id="JASFZW010000002">
    <property type="protein sequence ID" value="KAK2079502.1"/>
    <property type="molecule type" value="Genomic_DNA"/>
</dbReference>
<evidence type="ECO:0000256" key="3">
    <source>
        <dbReference type="ARBA" id="ARBA00022833"/>
    </source>
</evidence>
<name>A0AAD9MJ83_PROWI</name>
<dbReference type="GO" id="GO:0008270">
    <property type="term" value="F:zinc ion binding"/>
    <property type="evidence" value="ECO:0007669"/>
    <property type="project" value="UniProtKB-KW"/>
</dbReference>
<feature type="domain" description="C3H1-type" evidence="7">
    <location>
        <begin position="50"/>
        <end position="77"/>
    </location>
</feature>
<comment type="caution">
    <text evidence="8">The sequence shown here is derived from an EMBL/GenBank/DDBJ whole genome shotgun (WGS) entry which is preliminary data.</text>
</comment>
<dbReference type="GO" id="GO:0003677">
    <property type="term" value="F:DNA binding"/>
    <property type="evidence" value="ECO:0007669"/>
    <property type="project" value="UniProtKB-KW"/>
</dbReference>
<dbReference type="Pfam" id="PF00642">
    <property type="entry name" value="zf-CCCH"/>
    <property type="match status" value="2"/>
</dbReference>
<dbReference type="SUPFAM" id="SSF90229">
    <property type="entry name" value="CCCH zinc finger"/>
    <property type="match status" value="1"/>
</dbReference>
<feature type="region of interest" description="Disordered" evidence="6">
    <location>
        <begin position="1"/>
        <end position="64"/>
    </location>
</feature>
<keyword evidence="2 5" id="KW-0863">Zinc-finger</keyword>
<feature type="region of interest" description="Disordered" evidence="6">
    <location>
        <begin position="157"/>
        <end position="181"/>
    </location>
</feature>
<evidence type="ECO:0000256" key="1">
    <source>
        <dbReference type="ARBA" id="ARBA00022723"/>
    </source>
</evidence>
<dbReference type="InterPro" id="IPR036855">
    <property type="entry name" value="Znf_CCCH_sf"/>
</dbReference>
<accession>A0AAD9MJ83</accession>
<proteinExistence type="predicted"/>
<evidence type="ECO:0000313" key="9">
    <source>
        <dbReference type="Proteomes" id="UP001255856"/>
    </source>
</evidence>
<dbReference type="PANTHER" id="PTHR12506">
    <property type="entry name" value="PROTEIN PHOSPHATASE RELATED"/>
    <property type="match status" value="1"/>
</dbReference>
<evidence type="ECO:0000256" key="5">
    <source>
        <dbReference type="PROSITE-ProRule" id="PRU00723"/>
    </source>
</evidence>
<dbReference type="PROSITE" id="PS50103">
    <property type="entry name" value="ZF_C3H1"/>
    <property type="match status" value="2"/>
</dbReference>
<reference evidence="8" key="1">
    <citation type="submission" date="2021-01" db="EMBL/GenBank/DDBJ databases">
        <authorList>
            <person name="Eckstrom K.M.E."/>
        </authorList>
    </citation>
    <scope>NUCLEOTIDE SEQUENCE</scope>
    <source>
        <strain evidence="8">UVCC 0001</strain>
    </source>
</reference>